<dbReference type="InterPro" id="IPR036971">
    <property type="entry name" value="PDEase_catalytic_dom_sf"/>
</dbReference>
<protein>
    <recommendedName>
        <fullName evidence="2">PDEase domain-containing protein</fullName>
    </recommendedName>
</protein>
<dbReference type="EMBL" id="CAUYUJ010007058">
    <property type="protein sequence ID" value="CAK0819439.1"/>
    <property type="molecule type" value="Genomic_DNA"/>
</dbReference>
<dbReference type="SUPFAM" id="SSF109604">
    <property type="entry name" value="HD-domain/PDEase-like"/>
    <property type="match status" value="1"/>
</dbReference>
<dbReference type="Pfam" id="PF00233">
    <property type="entry name" value="PDEase_I"/>
    <property type="match status" value="1"/>
</dbReference>
<dbReference type="Gene3D" id="1.10.1300.10">
    <property type="entry name" value="3'5'-cyclic nucleotide phosphodiesterase, catalytic domain"/>
    <property type="match status" value="1"/>
</dbReference>
<dbReference type="InterPro" id="IPR002073">
    <property type="entry name" value="PDEase_catalytic_dom"/>
</dbReference>
<proteinExistence type="predicted"/>
<gene>
    <name evidence="3" type="ORF">PCOR1329_LOCUS21434</name>
</gene>
<evidence type="ECO:0000313" key="3">
    <source>
        <dbReference type="EMBL" id="CAK0819439.1"/>
    </source>
</evidence>
<evidence type="ECO:0000259" key="2">
    <source>
        <dbReference type="Pfam" id="PF00233"/>
    </source>
</evidence>
<comment type="caution">
    <text evidence="3">The sequence shown here is derived from an EMBL/GenBank/DDBJ whole genome shotgun (WGS) entry which is preliminary data.</text>
</comment>
<feature type="domain" description="PDEase" evidence="2">
    <location>
        <begin position="73"/>
        <end position="121"/>
    </location>
</feature>
<organism evidence="3 4">
    <name type="scientific">Prorocentrum cordatum</name>
    <dbReference type="NCBI Taxonomy" id="2364126"/>
    <lineage>
        <taxon>Eukaryota</taxon>
        <taxon>Sar</taxon>
        <taxon>Alveolata</taxon>
        <taxon>Dinophyceae</taxon>
        <taxon>Prorocentrales</taxon>
        <taxon>Prorocentraceae</taxon>
        <taxon>Prorocentrum</taxon>
    </lineage>
</organism>
<feature type="non-terminal residue" evidence="3">
    <location>
        <position position="124"/>
    </location>
</feature>
<sequence length="124" mass="13267">MVKALSLLYQMNTASFPTRGWSEDTNEVLAGQVQLASNALLHLSDIGEQPDEEVADGPEARPAQHGGVPPGADQEKALGVPVSVLNDRDRVNVPSSQIGMIEFMLLPLVEATVHIFPALCHTAK</sequence>
<keyword evidence="4" id="KW-1185">Reference proteome</keyword>
<dbReference type="Proteomes" id="UP001189429">
    <property type="component" value="Unassembled WGS sequence"/>
</dbReference>
<feature type="region of interest" description="Disordered" evidence="1">
    <location>
        <begin position="46"/>
        <end position="75"/>
    </location>
</feature>
<evidence type="ECO:0000256" key="1">
    <source>
        <dbReference type="SAM" id="MobiDB-lite"/>
    </source>
</evidence>
<evidence type="ECO:0000313" key="4">
    <source>
        <dbReference type="Proteomes" id="UP001189429"/>
    </source>
</evidence>
<reference evidence="3" key="1">
    <citation type="submission" date="2023-10" db="EMBL/GenBank/DDBJ databases">
        <authorList>
            <person name="Chen Y."/>
            <person name="Shah S."/>
            <person name="Dougan E. K."/>
            <person name="Thang M."/>
            <person name="Chan C."/>
        </authorList>
    </citation>
    <scope>NUCLEOTIDE SEQUENCE [LARGE SCALE GENOMIC DNA]</scope>
</reference>
<accession>A0ABN9RLA7</accession>
<name>A0ABN9RLA7_9DINO</name>